<dbReference type="InterPro" id="IPR036663">
    <property type="entry name" value="Fumarylacetoacetase_C_sf"/>
</dbReference>
<dbReference type="RefSeq" id="WP_284368972.1">
    <property type="nucleotide sequence ID" value="NZ_BSNJ01000001.1"/>
</dbReference>
<dbReference type="EMBL" id="BSNJ01000001">
    <property type="protein sequence ID" value="GLQ19215.1"/>
    <property type="molecule type" value="Genomic_DNA"/>
</dbReference>
<feature type="domain" description="Fumarylacetoacetase-like C-terminal" evidence="2">
    <location>
        <begin position="28"/>
        <end position="216"/>
    </location>
</feature>
<name>A0ABQ5UVB6_9PROT</name>
<dbReference type="InterPro" id="IPR011234">
    <property type="entry name" value="Fumarylacetoacetase-like_C"/>
</dbReference>
<proteinExistence type="predicted"/>
<reference evidence="3" key="1">
    <citation type="journal article" date="2014" name="Int. J. Syst. Evol. Microbiol.">
        <title>Complete genome of a new Firmicutes species belonging to the dominant human colonic microbiota ('Ruminococcus bicirculans') reveals two chromosomes and a selective capacity to utilize plant glucans.</title>
        <authorList>
            <consortium name="NISC Comparative Sequencing Program"/>
            <person name="Wegmann U."/>
            <person name="Louis P."/>
            <person name="Goesmann A."/>
            <person name="Henrissat B."/>
            <person name="Duncan S.H."/>
            <person name="Flint H.J."/>
        </authorList>
    </citation>
    <scope>NUCLEOTIDE SEQUENCE</scope>
    <source>
        <strain evidence="3">NBRC 108216</strain>
    </source>
</reference>
<evidence type="ECO:0000259" key="2">
    <source>
        <dbReference type="Pfam" id="PF01557"/>
    </source>
</evidence>
<dbReference type="SUPFAM" id="SSF56529">
    <property type="entry name" value="FAH"/>
    <property type="match status" value="1"/>
</dbReference>
<protein>
    <submittedName>
        <fullName evidence="3">Fumarylacetoacetate hydrolase</fullName>
    </submittedName>
</protein>
<dbReference type="GO" id="GO:0016787">
    <property type="term" value="F:hydrolase activity"/>
    <property type="evidence" value="ECO:0007669"/>
    <property type="project" value="UniProtKB-KW"/>
</dbReference>
<keyword evidence="4" id="KW-1185">Reference proteome</keyword>
<dbReference type="PANTHER" id="PTHR11820">
    <property type="entry name" value="ACYLPYRUVASE"/>
    <property type="match status" value="1"/>
</dbReference>
<evidence type="ECO:0000256" key="1">
    <source>
        <dbReference type="ARBA" id="ARBA00022723"/>
    </source>
</evidence>
<dbReference type="PANTHER" id="PTHR11820:SF90">
    <property type="entry name" value="FLUTATHIONE S-TRANSFERASE"/>
    <property type="match status" value="1"/>
</dbReference>
<accession>A0ABQ5UVB6</accession>
<keyword evidence="3" id="KW-0378">Hydrolase</keyword>
<evidence type="ECO:0000313" key="4">
    <source>
        <dbReference type="Proteomes" id="UP001161390"/>
    </source>
</evidence>
<keyword evidence="1" id="KW-0479">Metal-binding</keyword>
<dbReference type="Pfam" id="PF01557">
    <property type="entry name" value="FAA_hydrolase"/>
    <property type="match status" value="1"/>
</dbReference>
<reference evidence="3" key="2">
    <citation type="submission" date="2023-01" db="EMBL/GenBank/DDBJ databases">
        <title>Draft genome sequence of Algimonas porphyrae strain NBRC 108216.</title>
        <authorList>
            <person name="Sun Q."/>
            <person name="Mori K."/>
        </authorList>
    </citation>
    <scope>NUCLEOTIDE SEQUENCE</scope>
    <source>
        <strain evidence="3">NBRC 108216</strain>
    </source>
</reference>
<organism evidence="3 4">
    <name type="scientific">Algimonas porphyrae</name>
    <dbReference type="NCBI Taxonomy" id="1128113"/>
    <lineage>
        <taxon>Bacteria</taxon>
        <taxon>Pseudomonadati</taxon>
        <taxon>Pseudomonadota</taxon>
        <taxon>Alphaproteobacteria</taxon>
        <taxon>Maricaulales</taxon>
        <taxon>Robiginitomaculaceae</taxon>
        <taxon>Algimonas</taxon>
    </lineage>
</organism>
<comment type="caution">
    <text evidence="3">The sequence shown here is derived from an EMBL/GenBank/DDBJ whole genome shotgun (WGS) entry which is preliminary data.</text>
</comment>
<evidence type="ECO:0000313" key="3">
    <source>
        <dbReference type="EMBL" id="GLQ19215.1"/>
    </source>
</evidence>
<dbReference type="Proteomes" id="UP001161390">
    <property type="component" value="Unassembled WGS sequence"/>
</dbReference>
<gene>
    <name evidence="3" type="ORF">GCM10007854_01700</name>
</gene>
<sequence>MHEFVFPPAIPVSLPVVGTEQRFPVRRIYCIGRNYADHIKEMGGDPARSEPVVFTKAAEAIVPSGSEITYPPNTSDMHFEVELIAAIGPDGVFGYGVGIDLTRRDLQASAKSKGGPWSRAKNFASSAPCSALTPADQVELGDAHIVLRKNGEIVQHGRLSDMIWSVEEIIDQIASDMDLAPGDLIFTGTPDGVGPAVAGDDLEGGIEGLEPIRIRII</sequence>
<dbReference type="Gene3D" id="3.90.850.10">
    <property type="entry name" value="Fumarylacetoacetase-like, C-terminal domain"/>
    <property type="match status" value="1"/>
</dbReference>